<dbReference type="EMBL" id="JAJEQN010000004">
    <property type="protein sequence ID" value="MCC2220560.1"/>
    <property type="molecule type" value="Genomic_DNA"/>
</dbReference>
<evidence type="ECO:0000313" key="2">
    <source>
        <dbReference type="EMBL" id="MCC2220560.1"/>
    </source>
</evidence>
<dbReference type="Proteomes" id="UP001198200">
    <property type="component" value="Unassembled WGS sequence"/>
</dbReference>
<protein>
    <submittedName>
        <fullName evidence="2">Uncharacterized protein</fullName>
    </submittedName>
</protein>
<organism evidence="2 3">
    <name type="scientific">Anthropogastromicrobium aceti</name>
    <dbReference type="NCBI Taxonomy" id="2981768"/>
    <lineage>
        <taxon>Bacteria</taxon>
        <taxon>Bacillati</taxon>
        <taxon>Bacillota</taxon>
        <taxon>Clostridia</taxon>
        <taxon>Lachnospirales</taxon>
        <taxon>Lachnospiraceae</taxon>
        <taxon>Anthropogastromicrobium</taxon>
    </lineage>
</organism>
<evidence type="ECO:0000313" key="3">
    <source>
        <dbReference type="Proteomes" id="UP001198200"/>
    </source>
</evidence>
<reference evidence="2 3" key="1">
    <citation type="submission" date="2021-10" db="EMBL/GenBank/DDBJ databases">
        <title>Anaerobic single-cell dispensing facilitates the cultivation of human gut bacteria.</title>
        <authorList>
            <person name="Afrizal A."/>
        </authorList>
    </citation>
    <scope>NUCLEOTIDE SEQUENCE [LARGE SCALE GENOMIC DNA]</scope>
    <source>
        <strain evidence="2 3">CLA-AA-H224</strain>
    </source>
</reference>
<comment type="caution">
    <text evidence="2">The sequence shown here is derived from an EMBL/GenBank/DDBJ whole genome shotgun (WGS) entry which is preliminary data.</text>
</comment>
<proteinExistence type="predicted"/>
<evidence type="ECO:0000256" key="1">
    <source>
        <dbReference type="SAM" id="Coils"/>
    </source>
</evidence>
<dbReference type="AlphaFoldDB" id="A0AAE3E2J5"/>
<keyword evidence="1" id="KW-0175">Coiled coil</keyword>
<feature type="coiled-coil region" evidence="1">
    <location>
        <begin position="141"/>
        <end position="168"/>
    </location>
</feature>
<gene>
    <name evidence="2" type="ORF">LKD48_02690</name>
</gene>
<name>A0AAE3E2J5_9FIRM</name>
<dbReference type="RefSeq" id="WP_308731101.1">
    <property type="nucleotide sequence ID" value="NZ_JAJEQN010000004.1"/>
</dbReference>
<keyword evidence="3" id="KW-1185">Reference proteome</keyword>
<sequence length="1242" mass="146627">MIEQLLGAISGLGMSEAESVLVSAGENVVKNYKDSRAWEKLFVDTGDFFIKTEKGKDTFFEELTCVLSKENLSKIAKELKTEDGYDLKNRLSTSLSQLMKKYEIPYEIAESYTVKIIYTVLEQLRIVAPDKYEHYFLKEWKEEQDQNLLELKNRIEKMSKDFAVYNHEQMAILSSGQMDIDLRRSTQNPSIGIEFFLVDDEHFQDEFEDLRYDELVFIRGRSREETIYCVLNELWRLDDKRPIYIVKDMESWKKLSLVKNSGNIYIPWFYADEIVAIENNTNIFVIDENTPVFNGNVLELRPRTRNTLLKCLQDAGMEYEQICALLADTHGLYIQMKKQLFKGEYLKTPEWINGISEKAKKTCLLIGSWEEVEGDKLVIESLYGGSYNKFLEEILPYTKGEDPFLYVIRRNGSISYYLASVENIWNYLDVLISEPIWQLFINAFLEVINESESLFSCNGQERLLAQLKGEKLFWSGTIRKGMLQTLLIKGTYKSDKETQRTLNELVETVLQCVKTEKQWIYISKFWREFCEISPMAVLERMDYEFTNDTGLLKLFQNQTSDFFFGENAYIQILYGVEQFLVQKDFFWTAFKWLLKLDSLGFEYKSNALEEIFSKVLCTWINLSVLETSNEKIKAAEKMFEIDPEKAWNYIYNAIDTNKTSYFGGDSLPKYREHEISRSTTVANMQETKIGYFNLILQHMEFSVERWKKMLKLSEQISVKLVNTMFEKLLFEIQQMSDEEVTTIKNTIRSSIYRHRYYEFASWAMPEEKVSKYEEVLNRIHIATPEYEYAYLFATNGETPLLHPIPANKDDERENNEKAKEALIREKIEEFQNQRYSLVVLANACSQDEYRDLGYYLARYWNNGEWNFDIFKELIQVEKFVDIAINYLNNMKKVDELPYSDIIAKMINMKCLDNVVARVYKVEARVTTAIPLVTNASDTIKKEFWKSMIYCKECNYLWALKEAKKYATLNTFVEQMHYIHYYKPLSASTIFEYFKDVEHMPHEQADTMMSYHVQQLIKVLQEAYIDDSEKCIRIVRLEIFFMNLLDWKDMRCYHKLVKQSPELMAELVSIVFKREHGQDKQKKIDQDYFHNMYSLYNQLHFCPAEKNGKVLEEELEQWVEKYRETLIRNDQQNLFETTLGRLFAFSPIDEDGYEPCAAVRKMIEKYGDDRMINSYQVAVFNRRGGFSPSAGKEELKMALEFKNNAEYLTPDYPKTARIFYNLYEEYLLEAENARKDAEDGLGW</sequence>
<accession>A0AAE3E2J5</accession>